<proteinExistence type="predicted"/>
<comment type="caution">
    <text evidence="2">The sequence shown here is derived from an EMBL/GenBank/DDBJ whole genome shotgun (WGS) entry which is preliminary data.</text>
</comment>
<evidence type="ECO:0000313" key="2">
    <source>
        <dbReference type="EMBL" id="OLS03151.1"/>
    </source>
</evidence>
<dbReference type="RefSeq" id="WP_075725474.1">
    <property type="nucleotide sequence ID" value="NZ_LTDM01000011.1"/>
</dbReference>
<dbReference type="OrthoDB" id="1707507at2"/>
<organism evidence="2 3">
    <name type="scientific">Tissierella creatinophila DSM 6911</name>
    <dbReference type="NCBI Taxonomy" id="1123403"/>
    <lineage>
        <taxon>Bacteria</taxon>
        <taxon>Bacillati</taxon>
        <taxon>Bacillota</taxon>
        <taxon>Tissierellia</taxon>
        <taxon>Tissierellales</taxon>
        <taxon>Tissierellaceae</taxon>
        <taxon>Tissierella</taxon>
    </lineage>
</organism>
<feature type="transmembrane region" description="Helical" evidence="1">
    <location>
        <begin position="102"/>
        <end position="124"/>
    </location>
</feature>
<feature type="transmembrane region" description="Helical" evidence="1">
    <location>
        <begin position="62"/>
        <end position="82"/>
    </location>
</feature>
<keyword evidence="1" id="KW-1133">Transmembrane helix</keyword>
<keyword evidence="1" id="KW-0812">Transmembrane</keyword>
<keyword evidence="1" id="KW-0472">Membrane</keyword>
<feature type="transmembrane region" description="Helical" evidence="1">
    <location>
        <begin position="221"/>
        <end position="241"/>
    </location>
</feature>
<name>A0A1U7M786_TISCR</name>
<evidence type="ECO:0008006" key="4">
    <source>
        <dbReference type="Google" id="ProtNLM"/>
    </source>
</evidence>
<feature type="transmembrane region" description="Helical" evidence="1">
    <location>
        <begin position="181"/>
        <end position="201"/>
    </location>
</feature>
<reference evidence="2 3" key="1">
    <citation type="submission" date="2016-02" db="EMBL/GenBank/DDBJ databases">
        <title>Genome sequence of Tissierella creatinophila DSM 6911.</title>
        <authorList>
            <person name="Poehlein A."/>
            <person name="Daniel R."/>
        </authorList>
    </citation>
    <scope>NUCLEOTIDE SEQUENCE [LARGE SCALE GENOMIC DNA]</scope>
    <source>
        <strain evidence="2 3">DSM 6911</strain>
    </source>
</reference>
<gene>
    <name evidence="2" type="ORF">TICRE_08520</name>
</gene>
<keyword evidence="3" id="KW-1185">Reference proteome</keyword>
<dbReference type="AlphaFoldDB" id="A0A1U7M786"/>
<sequence>MEAIKKSIKYQFIESKKFILGFWSTVIVVDIFFYILNDLSSVNNSINFNIGFSLGNTEGIDSLSIVGVNLMIIFVALLVYNYERNYESFPLSLSFSMTRKDYFLSFLIDNIVISFIFASIQGVLLKIDPSIVKLVGKEPLYDFINFNLKTDNVLFIIFTLFILFLTFTCVFNLLASLNYKFGYKLWVVIIGINIIISTFNIKTFDKILLSIGNTIATRFGIFEIVVILASVVALYSLNYFVTIKTDIKRKTI</sequence>
<dbReference type="Proteomes" id="UP000186112">
    <property type="component" value="Unassembled WGS sequence"/>
</dbReference>
<feature type="transmembrane region" description="Helical" evidence="1">
    <location>
        <begin position="18"/>
        <end position="36"/>
    </location>
</feature>
<evidence type="ECO:0000256" key="1">
    <source>
        <dbReference type="SAM" id="Phobius"/>
    </source>
</evidence>
<evidence type="ECO:0000313" key="3">
    <source>
        <dbReference type="Proteomes" id="UP000186112"/>
    </source>
</evidence>
<dbReference type="EMBL" id="LTDM01000011">
    <property type="protein sequence ID" value="OLS03151.1"/>
    <property type="molecule type" value="Genomic_DNA"/>
</dbReference>
<accession>A0A1U7M786</accession>
<protein>
    <recommendedName>
        <fullName evidence="4">ABC-2 family transporter protein</fullName>
    </recommendedName>
</protein>
<feature type="transmembrane region" description="Helical" evidence="1">
    <location>
        <begin position="153"/>
        <end position="174"/>
    </location>
</feature>